<keyword evidence="3" id="KW-0479">Metal-binding</keyword>
<feature type="domain" description="Cytochrome c" evidence="7">
    <location>
        <begin position="52"/>
        <end position="122"/>
    </location>
</feature>
<dbReference type="Pfam" id="PF13442">
    <property type="entry name" value="Cytochrome_CBB3"/>
    <property type="match status" value="1"/>
</dbReference>
<evidence type="ECO:0000256" key="1">
    <source>
        <dbReference type="ARBA" id="ARBA00022448"/>
    </source>
</evidence>
<sequence length="127" mass="13564">MWCFKFHLRPLGIGILLSCLTACGPSPDGTATAHNDRATSPRSRMPADPGLKSLYIQSCYSCHSSGVASAPRSGNTEDWAPRINKGMDVLLRNTLNGIGSMPPKGMCHGCSDNDLARLILFLAGESE</sequence>
<name>A0A5S9PLM3_9GAMM</name>
<dbReference type="Proteomes" id="UP000435877">
    <property type="component" value="Unassembled WGS sequence"/>
</dbReference>
<reference evidence="10 11" key="1">
    <citation type="submission" date="2019-11" db="EMBL/GenBank/DDBJ databases">
        <authorList>
            <person name="Holert J."/>
        </authorList>
    </citation>
    <scope>NUCLEOTIDE SEQUENCE [LARGE SCALE GENOMIC DNA]</scope>
    <source>
        <strain evidence="8">BC3_2A</strain>
        <strain evidence="9">SB11_1A</strain>
    </source>
</reference>
<evidence type="ECO:0000256" key="3">
    <source>
        <dbReference type="ARBA" id="ARBA00022723"/>
    </source>
</evidence>
<dbReference type="EMBL" id="CACSIK010000002">
    <property type="protein sequence ID" value="CAA0105286.1"/>
    <property type="molecule type" value="Genomic_DNA"/>
</dbReference>
<dbReference type="Proteomes" id="UP000439591">
    <property type="component" value="Unassembled WGS sequence"/>
</dbReference>
<keyword evidence="2" id="KW-0349">Heme</keyword>
<gene>
    <name evidence="9" type="ORF">IHBHHGIJ_02833</name>
    <name evidence="8" type="ORF">KFEGEMFD_02205</name>
</gene>
<dbReference type="EMBL" id="CACSIM010000003">
    <property type="protein sequence ID" value="CAA0104982.1"/>
    <property type="molecule type" value="Genomic_DNA"/>
</dbReference>
<feature type="chain" id="PRO_5036150486" evidence="6">
    <location>
        <begin position="23"/>
        <end position="127"/>
    </location>
</feature>
<feature type="signal peptide" evidence="6">
    <location>
        <begin position="1"/>
        <end position="22"/>
    </location>
</feature>
<keyword evidence="4" id="KW-0249">Electron transport</keyword>
<dbReference type="InterPro" id="IPR009056">
    <property type="entry name" value="Cyt_c-like_dom"/>
</dbReference>
<dbReference type="Gene3D" id="1.10.760.10">
    <property type="entry name" value="Cytochrome c-like domain"/>
    <property type="match status" value="1"/>
</dbReference>
<organism evidence="9 10">
    <name type="scientific">Zhongshania aliphaticivorans</name>
    <dbReference type="NCBI Taxonomy" id="1470434"/>
    <lineage>
        <taxon>Bacteria</taxon>
        <taxon>Pseudomonadati</taxon>
        <taxon>Pseudomonadota</taxon>
        <taxon>Gammaproteobacteria</taxon>
        <taxon>Cellvibrionales</taxon>
        <taxon>Spongiibacteraceae</taxon>
        <taxon>Zhongshania</taxon>
    </lineage>
</organism>
<keyword evidence="10" id="KW-1185">Reference proteome</keyword>
<dbReference type="GO" id="GO:0005506">
    <property type="term" value="F:iron ion binding"/>
    <property type="evidence" value="ECO:0007669"/>
    <property type="project" value="InterPro"/>
</dbReference>
<dbReference type="GO" id="GO:0009055">
    <property type="term" value="F:electron transfer activity"/>
    <property type="evidence" value="ECO:0007669"/>
    <property type="project" value="InterPro"/>
</dbReference>
<keyword evidence="6" id="KW-0732">Signal</keyword>
<keyword evidence="1" id="KW-0813">Transport</keyword>
<evidence type="ECO:0000313" key="10">
    <source>
        <dbReference type="Proteomes" id="UP000435877"/>
    </source>
</evidence>
<dbReference type="SUPFAM" id="SSF46626">
    <property type="entry name" value="Cytochrome c"/>
    <property type="match status" value="1"/>
</dbReference>
<protein>
    <submittedName>
        <fullName evidence="9">Cytochrome c5</fullName>
    </submittedName>
</protein>
<dbReference type="InterPro" id="IPR002323">
    <property type="entry name" value="Cyt_CIE"/>
</dbReference>
<dbReference type="PANTHER" id="PTHR40942:SF4">
    <property type="entry name" value="CYTOCHROME C5"/>
    <property type="match status" value="1"/>
</dbReference>
<proteinExistence type="predicted"/>
<dbReference type="AlphaFoldDB" id="A0A5S9PLM3"/>
<dbReference type="RefSeq" id="WP_159269537.1">
    <property type="nucleotide sequence ID" value="NZ_CACSIK010000002.1"/>
</dbReference>
<evidence type="ECO:0000256" key="2">
    <source>
        <dbReference type="ARBA" id="ARBA00022617"/>
    </source>
</evidence>
<evidence type="ECO:0000313" key="8">
    <source>
        <dbReference type="EMBL" id="CAA0104982.1"/>
    </source>
</evidence>
<dbReference type="OrthoDB" id="9814708at2"/>
<accession>A0A5S9PLM3</accession>
<evidence type="ECO:0000313" key="11">
    <source>
        <dbReference type="Proteomes" id="UP000439591"/>
    </source>
</evidence>
<dbReference type="InterPro" id="IPR036909">
    <property type="entry name" value="Cyt_c-like_dom_sf"/>
</dbReference>
<evidence type="ECO:0000256" key="4">
    <source>
        <dbReference type="ARBA" id="ARBA00022982"/>
    </source>
</evidence>
<keyword evidence="5" id="KW-0408">Iron</keyword>
<dbReference type="GO" id="GO:0020037">
    <property type="term" value="F:heme binding"/>
    <property type="evidence" value="ECO:0007669"/>
    <property type="project" value="InterPro"/>
</dbReference>
<evidence type="ECO:0000313" key="9">
    <source>
        <dbReference type="EMBL" id="CAA0105286.1"/>
    </source>
</evidence>
<dbReference type="PRINTS" id="PR00607">
    <property type="entry name" value="CYTCHROMECIE"/>
</dbReference>
<evidence type="ECO:0000259" key="7">
    <source>
        <dbReference type="Pfam" id="PF13442"/>
    </source>
</evidence>
<evidence type="ECO:0000256" key="5">
    <source>
        <dbReference type="ARBA" id="ARBA00023004"/>
    </source>
</evidence>
<evidence type="ECO:0000256" key="6">
    <source>
        <dbReference type="SAM" id="SignalP"/>
    </source>
</evidence>
<dbReference type="PANTHER" id="PTHR40942">
    <property type="match status" value="1"/>
</dbReference>